<comment type="subcellular location">
    <subcellularLocation>
        <location evidence="1">Cell membrane</location>
        <topology evidence="1">Multi-pass membrane protein</topology>
    </subcellularLocation>
</comment>
<dbReference type="GO" id="GO:0006865">
    <property type="term" value="P:amino acid transport"/>
    <property type="evidence" value="ECO:0007669"/>
    <property type="project" value="UniProtKB-KW"/>
</dbReference>
<evidence type="ECO:0000256" key="7">
    <source>
        <dbReference type="ARBA" id="ARBA00022989"/>
    </source>
</evidence>
<dbReference type="AlphaFoldDB" id="A0A4U9HIW1"/>
<keyword evidence="4" id="KW-1003">Cell membrane</keyword>
<dbReference type="EMBL" id="LR590464">
    <property type="protein sequence ID" value="VTP64072.1"/>
    <property type="molecule type" value="Genomic_DNA"/>
</dbReference>
<gene>
    <name evidence="11" type="primary">aroP_1</name>
    <name evidence="11" type="ORF">NCTC13032_01165</name>
</gene>
<keyword evidence="6" id="KW-0029">Amino-acid transport</keyword>
<evidence type="ECO:0000256" key="3">
    <source>
        <dbReference type="ARBA" id="ARBA00022448"/>
    </source>
</evidence>
<evidence type="ECO:0000259" key="10">
    <source>
        <dbReference type="Pfam" id="PF00324"/>
    </source>
</evidence>
<keyword evidence="7 9" id="KW-1133">Transmembrane helix</keyword>
<dbReference type="PANTHER" id="PTHR43495">
    <property type="entry name" value="GABA PERMEASE"/>
    <property type="match status" value="1"/>
</dbReference>
<evidence type="ECO:0000313" key="12">
    <source>
        <dbReference type="Proteomes" id="UP000310719"/>
    </source>
</evidence>
<evidence type="ECO:0000256" key="8">
    <source>
        <dbReference type="ARBA" id="ARBA00023136"/>
    </source>
</evidence>
<evidence type="ECO:0000256" key="4">
    <source>
        <dbReference type="ARBA" id="ARBA00022475"/>
    </source>
</evidence>
<protein>
    <submittedName>
        <fullName evidence="11">General aromatic amino acid permease</fullName>
    </submittedName>
</protein>
<proteinExistence type="inferred from homology"/>
<evidence type="ECO:0000313" key="11">
    <source>
        <dbReference type="EMBL" id="VTP64072.1"/>
    </source>
</evidence>
<dbReference type="GO" id="GO:0055085">
    <property type="term" value="P:transmembrane transport"/>
    <property type="evidence" value="ECO:0007669"/>
    <property type="project" value="InterPro"/>
</dbReference>
<comment type="similarity">
    <text evidence="2">Belongs to the amino acid-polyamine-organocation (APC) superfamily. Amino acid transporter (AAT) (TC 2.A.3.1) family.</text>
</comment>
<sequence>MALVVSALVINWAMISLAHMKFRRAKQQQGVKTRFPALLYPLGNWVCLLFMAAVLVIMLMTPGMAISVYLIPVWIVILGVGYACKQKNAKAVKAH</sequence>
<dbReference type="PANTHER" id="PTHR43495:SF4">
    <property type="entry name" value="AROMATIC AMINO ACID TRANSPORT PROTEIN AROP"/>
    <property type="match status" value="1"/>
</dbReference>
<reference evidence="11 12" key="1">
    <citation type="submission" date="2019-05" db="EMBL/GenBank/DDBJ databases">
        <authorList>
            <consortium name="Pathogen Informatics"/>
        </authorList>
    </citation>
    <scope>NUCLEOTIDE SEQUENCE [LARGE SCALE GENOMIC DNA]</scope>
    <source>
        <strain evidence="11 12">NCTC13032</strain>
    </source>
</reference>
<evidence type="ECO:0000256" key="9">
    <source>
        <dbReference type="SAM" id="Phobius"/>
    </source>
</evidence>
<evidence type="ECO:0000256" key="6">
    <source>
        <dbReference type="ARBA" id="ARBA00022970"/>
    </source>
</evidence>
<keyword evidence="8 9" id="KW-0472">Membrane</keyword>
<feature type="transmembrane region" description="Helical" evidence="9">
    <location>
        <begin position="42"/>
        <end position="60"/>
    </location>
</feature>
<feature type="domain" description="Amino acid permease/ SLC12A" evidence="10">
    <location>
        <begin position="2"/>
        <end position="93"/>
    </location>
</feature>
<dbReference type="InterPro" id="IPR004841">
    <property type="entry name" value="AA-permease/SLC12A_dom"/>
</dbReference>
<accession>A0A4U9HIW1</accession>
<dbReference type="Proteomes" id="UP000310719">
    <property type="component" value="Chromosome"/>
</dbReference>
<dbReference type="Pfam" id="PF00324">
    <property type="entry name" value="AA_permease"/>
    <property type="match status" value="1"/>
</dbReference>
<name>A0A4U9HIW1_9ENTR</name>
<dbReference type="Gene3D" id="1.20.1740.10">
    <property type="entry name" value="Amino acid/polyamine transporter I"/>
    <property type="match status" value="1"/>
</dbReference>
<evidence type="ECO:0000256" key="1">
    <source>
        <dbReference type="ARBA" id="ARBA00004651"/>
    </source>
</evidence>
<feature type="transmembrane region" description="Helical" evidence="9">
    <location>
        <begin position="66"/>
        <end position="84"/>
    </location>
</feature>
<feature type="transmembrane region" description="Helical" evidence="9">
    <location>
        <begin position="6"/>
        <end position="22"/>
    </location>
</feature>
<evidence type="ECO:0000256" key="5">
    <source>
        <dbReference type="ARBA" id="ARBA00022692"/>
    </source>
</evidence>
<dbReference type="GO" id="GO:0005886">
    <property type="term" value="C:plasma membrane"/>
    <property type="evidence" value="ECO:0007669"/>
    <property type="project" value="UniProtKB-SubCell"/>
</dbReference>
<keyword evidence="3" id="KW-0813">Transport</keyword>
<organism evidence="11 12">
    <name type="scientific">Leclercia adecarboxylata</name>
    <dbReference type="NCBI Taxonomy" id="83655"/>
    <lineage>
        <taxon>Bacteria</taxon>
        <taxon>Pseudomonadati</taxon>
        <taxon>Pseudomonadota</taxon>
        <taxon>Gammaproteobacteria</taxon>
        <taxon>Enterobacterales</taxon>
        <taxon>Enterobacteriaceae</taxon>
        <taxon>Leclercia</taxon>
    </lineage>
</organism>
<evidence type="ECO:0000256" key="2">
    <source>
        <dbReference type="ARBA" id="ARBA00008583"/>
    </source>
</evidence>
<keyword evidence="5 9" id="KW-0812">Transmembrane</keyword>